<gene>
    <name evidence="1" type="ORF">S12H4_52158</name>
</gene>
<protein>
    <submittedName>
        <fullName evidence="1">Uncharacterized protein</fullName>
    </submittedName>
</protein>
<proteinExistence type="predicted"/>
<sequence>NMQRTLVQKAYAEIAPRAEKWIRGIQEAFCIPAAV</sequence>
<comment type="caution">
    <text evidence="1">The sequence shown here is derived from an EMBL/GenBank/DDBJ whole genome shotgun (WGS) entry which is preliminary data.</text>
</comment>
<feature type="non-terminal residue" evidence="1">
    <location>
        <position position="1"/>
    </location>
</feature>
<evidence type="ECO:0000313" key="1">
    <source>
        <dbReference type="EMBL" id="GAJ05665.1"/>
    </source>
</evidence>
<dbReference type="AlphaFoldDB" id="X1VFJ7"/>
<name>X1VFJ7_9ZZZZ</name>
<accession>X1VFJ7</accession>
<organism evidence="1">
    <name type="scientific">marine sediment metagenome</name>
    <dbReference type="NCBI Taxonomy" id="412755"/>
    <lineage>
        <taxon>unclassified sequences</taxon>
        <taxon>metagenomes</taxon>
        <taxon>ecological metagenomes</taxon>
    </lineage>
</organism>
<dbReference type="EMBL" id="BARW01033054">
    <property type="protein sequence ID" value="GAJ05665.1"/>
    <property type="molecule type" value="Genomic_DNA"/>
</dbReference>
<reference evidence="1" key="1">
    <citation type="journal article" date="2014" name="Front. Microbiol.">
        <title>High frequency of phylogenetically diverse reductive dehalogenase-homologous genes in deep subseafloor sedimentary metagenomes.</title>
        <authorList>
            <person name="Kawai M."/>
            <person name="Futagami T."/>
            <person name="Toyoda A."/>
            <person name="Takaki Y."/>
            <person name="Nishi S."/>
            <person name="Hori S."/>
            <person name="Arai W."/>
            <person name="Tsubouchi T."/>
            <person name="Morono Y."/>
            <person name="Uchiyama I."/>
            <person name="Ito T."/>
            <person name="Fujiyama A."/>
            <person name="Inagaki F."/>
            <person name="Takami H."/>
        </authorList>
    </citation>
    <scope>NUCLEOTIDE SEQUENCE</scope>
    <source>
        <strain evidence="1">Expedition CK06-06</strain>
    </source>
</reference>